<evidence type="ECO:0000313" key="1">
    <source>
        <dbReference type="EMBL" id="KAI6088487.1"/>
    </source>
</evidence>
<reference evidence="1 2" key="1">
    <citation type="journal article" date="2022" name="New Phytol.">
        <title>Ecological generalism drives hyperdiversity of secondary metabolite gene clusters in xylarialean endophytes.</title>
        <authorList>
            <person name="Franco M.E.E."/>
            <person name="Wisecaver J.H."/>
            <person name="Arnold A.E."/>
            <person name="Ju Y.M."/>
            <person name="Slot J.C."/>
            <person name="Ahrendt S."/>
            <person name="Moore L.P."/>
            <person name="Eastman K.E."/>
            <person name="Scott K."/>
            <person name="Konkel Z."/>
            <person name="Mondo S.J."/>
            <person name="Kuo A."/>
            <person name="Hayes R.D."/>
            <person name="Haridas S."/>
            <person name="Andreopoulos B."/>
            <person name="Riley R."/>
            <person name="LaButti K."/>
            <person name="Pangilinan J."/>
            <person name="Lipzen A."/>
            <person name="Amirebrahimi M."/>
            <person name="Yan J."/>
            <person name="Adam C."/>
            <person name="Keymanesh K."/>
            <person name="Ng V."/>
            <person name="Louie K."/>
            <person name="Northen T."/>
            <person name="Drula E."/>
            <person name="Henrissat B."/>
            <person name="Hsieh H.M."/>
            <person name="Youens-Clark K."/>
            <person name="Lutzoni F."/>
            <person name="Miadlikowska J."/>
            <person name="Eastwood D.C."/>
            <person name="Hamelin R.C."/>
            <person name="Grigoriev I.V."/>
            <person name="U'Ren J.M."/>
        </authorList>
    </citation>
    <scope>NUCLEOTIDE SEQUENCE [LARGE SCALE GENOMIC DNA]</scope>
    <source>
        <strain evidence="1 2">ER1909</strain>
    </source>
</reference>
<evidence type="ECO:0000313" key="2">
    <source>
        <dbReference type="Proteomes" id="UP001497680"/>
    </source>
</evidence>
<gene>
    <name evidence="1" type="ORF">F4821DRAFT_277207</name>
</gene>
<proteinExistence type="predicted"/>
<accession>A0ACC0D6V2</accession>
<organism evidence="1 2">
    <name type="scientific">Hypoxylon rubiginosum</name>
    <dbReference type="NCBI Taxonomy" id="110542"/>
    <lineage>
        <taxon>Eukaryota</taxon>
        <taxon>Fungi</taxon>
        <taxon>Dikarya</taxon>
        <taxon>Ascomycota</taxon>
        <taxon>Pezizomycotina</taxon>
        <taxon>Sordariomycetes</taxon>
        <taxon>Xylariomycetidae</taxon>
        <taxon>Xylariales</taxon>
        <taxon>Hypoxylaceae</taxon>
        <taxon>Hypoxylon</taxon>
    </lineage>
</organism>
<protein>
    <submittedName>
        <fullName evidence="1">Arb2 domain-containing protein</fullName>
    </submittedName>
</protein>
<name>A0ACC0D6V2_9PEZI</name>
<dbReference type="EMBL" id="MU394301">
    <property type="protein sequence ID" value="KAI6088487.1"/>
    <property type="molecule type" value="Genomic_DNA"/>
</dbReference>
<comment type="caution">
    <text evidence="1">The sequence shown here is derived from an EMBL/GenBank/DDBJ whole genome shotgun (WGS) entry which is preliminary data.</text>
</comment>
<keyword evidence="2" id="KW-1185">Reference proteome</keyword>
<dbReference type="Proteomes" id="UP001497680">
    <property type="component" value="Unassembled WGS sequence"/>
</dbReference>
<sequence>MFRRLWSGLPADPEFPVDLEKLGYFINEDDEVRSIENPNNYFKYYLSRNPRWNDRQRFAMNQSLRNEIHDRLEKLGMKKELLPIGTKDPSEPHVSIFVSSDLALKKRVVVIFGETLQDLGVLAHRVIGGAGGVNKGSLVSIVAELQKQRTSVTDPSPPGIILANMGELIWWPEGKLSLTNTAFDGVPARSAVHNGNLIMKSNLVEGNEDPKKHVNHIFGKVIPQLVNKDAGIDIIGVGDGADYVEQYLDLVWDAWKHRINCLALVGGLHPVWELHNEKFGEFLKNKARAYATCLEPAGFLLSGPEGNPKTTIFTDLGCPVFSSGETHFTELTLIASASVVLDWLQEVALTPEGQDYKNPEFEIVYADPIMDPIMDDDVDWSEWKDDEKMEGEKNGNDESQVKVKPVKVEPEETSGKGSNEPGLVLVTRPAENQVKEGDGENGEKHGDASEKAKEGGEKNDEDKK</sequence>